<feature type="domain" description="Chemotaxis phosphatase CheX-like" evidence="2">
    <location>
        <begin position="53"/>
        <end position="129"/>
    </location>
</feature>
<keyword evidence="4" id="KW-1185">Reference proteome</keyword>
<dbReference type="Pfam" id="PF13690">
    <property type="entry name" value="CheX"/>
    <property type="match status" value="1"/>
</dbReference>
<reference evidence="3" key="1">
    <citation type="submission" date="2023-06" db="EMBL/GenBank/DDBJ databases">
        <title>SYSU T00b26.</title>
        <authorList>
            <person name="Gao L."/>
            <person name="Fang B.-Z."/>
            <person name="Li W.-J."/>
        </authorList>
    </citation>
    <scope>NUCLEOTIDE SEQUENCE</scope>
    <source>
        <strain evidence="3">SYSU T00b26</strain>
    </source>
</reference>
<accession>A0ABT8FZN3</accession>
<name>A0ABT8FZN3_9MICO</name>
<sequence>MTVTTNWEVLADPDPVFAVAEDLFTTMIDGEPGHLMRWYGERPAILHPTYTWVDVVGAGDEARVLISMGRDTGEDLARILFDLEDDAPVAETDFADAVGELVNVVGGNVKSLVTHPGALTMPEVSDEMPTLADASPVVDACVTWRGALLCVSLWVLNEDPSSRS</sequence>
<protein>
    <submittedName>
        <fullName evidence="3">Chemotaxis protein CheX</fullName>
    </submittedName>
</protein>
<dbReference type="RefSeq" id="WP_301126820.1">
    <property type="nucleotide sequence ID" value="NZ_JAUHPV010000002.1"/>
</dbReference>
<gene>
    <name evidence="3" type="ORF">QQX04_05000</name>
</gene>
<dbReference type="SUPFAM" id="SSF103039">
    <property type="entry name" value="CheC-like"/>
    <property type="match status" value="1"/>
</dbReference>
<organism evidence="3 4">
    <name type="scientific">Demequina zhanjiangensis</name>
    <dbReference type="NCBI Taxonomy" id="3051659"/>
    <lineage>
        <taxon>Bacteria</taxon>
        <taxon>Bacillati</taxon>
        <taxon>Actinomycetota</taxon>
        <taxon>Actinomycetes</taxon>
        <taxon>Micrococcales</taxon>
        <taxon>Demequinaceae</taxon>
        <taxon>Demequina</taxon>
    </lineage>
</organism>
<dbReference type="Gene3D" id="3.40.1550.10">
    <property type="entry name" value="CheC-like"/>
    <property type="match status" value="1"/>
</dbReference>
<evidence type="ECO:0000313" key="4">
    <source>
        <dbReference type="Proteomes" id="UP001172738"/>
    </source>
</evidence>
<proteinExistence type="predicted"/>
<comment type="caution">
    <text evidence="3">The sequence shown here is derived from an EMBL/GenBank/DDBJ whole genome shotgun (WGS) entry which is preliminary data.</text>
</comment>
<dbReference type="EMBL" id="JAUHPV010000002">
    <property type="protein sequence ID" value="MDN4472346.1"/>
    <property type="molecule type" value="Genomic_DNA"/>
</dbReference>
<dbReference type="InterPro" id="IPR028976">
    <property type="entry name" value="CheC-like_sf"/>
</dbReference>
<evidence type="ECO:0000313" key="3">
    <source>
        <dbReference type="EMBL" id="MDN4472346.1"/>
    </source>
</evidence>
<evidence type="ECO:0000256" key="1">
    <source>
        <dbReference type="ARBA" id="ARBA00022500"/>
    </source>
</evidence>
<keyword evidence="1" id="KW-0145">Chemotaxis</keyword>
<dbReference type="InterPro" id="IPR028051">
    <property type="entry name" value="CheX-like_dom"/>
</dbReference>
<dbReference type="Proteomes" id="UP001172738">
    <property type="component" value="Unassembled WGS sequence"/>
</dbReference>
<evidence type="ECO:0000259" key="2">
    <source>
        <dbReference type="Pfam" id="PF13690"/>
    </source>
</evidence>